<dbReference type="AlphaFoldDB" id="A0A7X1HZS8"/>
<keyword evidence="6" id="KW-1185">Reference proteome</keyword>
<dbReference type="RefSeq" id="WP_159662082.1">
    <property type="nucleotide sequence ID" value="NZ_JACMHY010000005.1"/>
</dbReference>
<dbReference type="Proteomes" id="UP000517694">
    <property type="component" value="Unassembled WGS sequence"/>
</dbReference>
<dbReference type="InterPro" id="IPR048846">
    <property type="entry name" value="PaaX-like_central"/>
</dbReference>
<feature type="compositionally biased region" description="Basic and acidic residues" evidence="1">
    <location>
        <begin position="13"/>
        <end position="25"/>
    </location>
</feature>
<dbReference type="Gene3D" id="1.10.10.10">
    <property type="entry name" value="Winged helix-like DNA-binding domain superfamily/Winged helix DNA-binding domain"/>
    <property type="match status" value="1"/>
</dbReference>
<dbReference type="PANTHER" id="PTHR30319:SF1">
    <property type="entry name" value="TRANSCRIPTIONAL REPRESSOR PAAX"/>
    <property type="match status" value="1"/>
</dbReference>
<dbReference type="InterPro" id="IPR013225">
    <property type="entry name" value="PaaX_C"/>
</dbReference>
<dbReference type="InterPro" id="IPR012906">
    <property type="entry name" value="PaaX-like_N"/>
</dbReference>
<dbReference type="InterPro" id="IPR011965">
    <property type="entry name" value="PaaX_trns_reg"/>
</dbReference>
<dbReference type="OrthoDB" id="2270427at2"/>
<comment type="caution">
    <text evidence="5">The sequence shown here is derived from an EMBL/GenBank/DDBJ whole genome shotgun (WGS) entry which is preliminary data.</text>
</comment>
<dbReference type="GO" id="GO:0006351">
    <property type="term" value="P:DNA-templated transcription"/>
    <property type="evidence" value="ECO:0007669"/>
    <property type="project" value="InterPro"/>
</dbReference>
<evidence type="ECO:0000259" key="2">
    <source>
        <dbReference type="Pfam" id="PF07848"/>
    </source>
</evidence>
<feature type="region of interest" description="Disordered" evidence="1">
    <location>
        <begin position="1"/>
        <end position="43"/>
    </location>
</feature>
<evidence type="ECO:0000259" key="4">
    <source>
        <dbReference type="Pfam" id="PF20803"/>
    </source>
</evidence>
<dbReference type="InterPro" id="IPR036388">
    <property type="entry name" value="WH-like_DNA-bd_sf"/>
</dbReference>
<dbReference type="EMBL" id="JACMHY010000005">
    <property type="protein sequence ID" value="MBC2866175.1"/>
    <property type="molecule type" value="Genomic_DNA"/>
</dbReference>
<evidence type="ECO:0000313" key="6">
    <source>
        <dbReference type="Proteomes" id="UP000517694"/>
    </source>
</evidence>
<dbReference type="Gene3D" id="3.30.70.2650">
    <property type="match status" value="1"/>
</dbReference>
<dbReference type="PANTHER" id="PTHR30319">
    <property type="entry name" value="PHENYLACETIC ACID REGULATOR-RELATED TRANSCRIPTIONAL REPRESSOR"/>
    <property type="match status" value="1"/>
</dbReference>
<name>A0A7X1HZS8_9ACTN</name>
<dbReference type="Pfam" id="PF07848">
    <property type="entry name" value="PaaX"/>
    <property type="match status" value="1"/>
</dbReference>
<sequence length="312" mass="33896">MAGGRSRAAGQDTAREASVAERDEGAVGEVAGGGPRTDPGSEVTLRPQSLMLTFLGNFVLGGDVCVYSGSIIEVFGRTGVGEHATRSTLTRMVGRGLLQRRREGRRMYFGLTDRAAAILRDGEHRIWKQGAVNDDWDGTWTLLAFSLPESSQRQRHDLRSQLTWAGFGPLIGGLWIAPGHADVTAITADRELGSHVRVFRSTADPATDIPRMVHETWDLATPAAGYAAFLDRWSAFADGRDATGVDELAVKLRLLTEWLQIVRADPHLPIQHLPADWPAAAAEDVFRRADARVDAASRALAEELLETAPLRG</sequence>
<proteinExistence type="predicted"/>
<dbReference type="Pfam" id="PF08223">
    <property type="entry name" value="PaaX_C"/>
    <property type="match status" value="1"/>
</dbReference>
<reference evidence="5 6" key="1">
    <citation type="submission" date="2020-08" db="EMBL/GenBank/DDBJ databases">
        <title>Whole-Genome Sequence of French Clinical Streptomyces mexicanus Strain Q0842.</title>
        <authorList>
            <person name="Boxberger M."/>
            <person name="La Scola B."/>
        </authorList>
    </citation>
    <scope>NUCLEOTIDE SEQUENCE [LARGE SCALE GENOMIC DNA]</scope>
    <source>
        <strain evidence="5 6">Marseille-Q0842</strain>
    </source>
</reference>
<dbReference type="Pfam" id="PF20803">
    <property type="entry name" value="PaaX_M"/>
    <property type="match status" value="1"/>
</dbReference>
<accession>A0A7X1HZS8</accession>
<feature type="domain" description="Transcriptional repressor PaaX-like N-terminal" evidence="2">
    <location>
        <begin position="46"/>
        <end position="115"/>
    </location>
</feature>
<protein>
    <submittedName>
        <fullName evidence="5">PaaX family transcriptional regulator</fullName>
    </submittedName>
</protein>
<evidence type="ECO:0000313" key="5">
    <source>
        <dbReference type="EMBL" id="MBC2866175.1"/>
    </source>
</evidence>
<dbReference type="PIRSF" id="PIRSF020623">
    <property type="entry name" value="PaaX"/>
    <property type="match status" value="1"/>
</dbReference>
<feature type="domain" description="Transcriptional repressor PaaX-like central Cas2-like" evidence="4">
    <location>
        <begin position="134"/>
        <end position="207"/>
    </location>
</feature>
<dbReference type="Gene3D" id="1.20.58.1460">
    <property type="match status" value="1"/>
</dbReference>
<evidence type="ECO:0000256" key="1">
    <source>
        <dbReference type="SAM" id="MobiDB-lite"/>
    </source>
</evidence>
<evidence type="ECO:0000259" key="3">
    <source>
        <dbReference type="Pfam" id="PF08223"/>
    </source>
</evidence>
<organism evidence="5 6">
    <name type="scientific">Streptomyces mexicanus</name>
    <dbReference type="NCBI Taxonomy" id="178566"/>
    <lineage>
        <taxon>Bacteria</taxon>
        <taxon>Bacillati</taxon>
        <taxon>Actinomycetota</taxon>
        <taxon>Actinomycetes</taxon>
        <taxon>Kitasatosporales</taxon>
        <taxon>Streptomycetaceae</taxon>
        <taxon>Streptomyces</taxon>
    </lineage>
</organism>
<gene>
    <name evidence="5" type="ORF">H1R13_14620</name>
</gene>
<feature type="domain" description="Transcriptional repressor PaaX-like C-terminal" evidence="3">
    <location>
        <begin position="217"/>
        <end position="301"/>
    </location>
</feature>